<feature type="compositionally biased region" description="Basic and acidic residues" evidence="1">
    <location>
        <begin position="190"/>
        <end position="200"/>
    </location>
</feature>
<feature type="compositionally biased region" description="Low complexity" evidence="1">
    <location>
        <begin position="208"/>
        <end position="217"/>
    </location>
</feature>
<evidence type="ECO:0000313" key="5">
    <source>
        <dbReference type="Proteomes" id="UP001597260"/>
    </source>
</evidence>
<comment type="caution">
    <text evidence="4">The sequence shown here is derived from an EMBL/GenBank/DDBJ whole genome shotgun (WGS) entry which is preliminary data.</text>
</comment>
<feature type="compositionally biased region" description="Acidic residues" evidence="1">
    <location>
        <begin position="138"/>
        <end position="149"/>
    </location>
</feature>
<dbReference type="SMART" id="SM00458">
    <property type="entry name" value="RICIN"/>
    <property type="match status" value="2"/>
</dbReference>
<evidence type="ECO:0000256" key="2">
    <source>
        <dbReference type="SAM" id="Phobius"/>
    </source>
</evidence>
<feature type="region of interest" description="Disordered" evidence="1">
    <location>
        <begin position="1"/>
        <end position="85"/>
    </location>
</feature>
<keyword evidence="2" id="KW-0812">Transmembrane</keyword>
<feature type="transmembrane region" description="Helical" evidence="2">
    <location>
        <begin position="89"/>
        <end position="109"/>
    </location>
</feature>
<feature type="domain" description="Ricin B lectin" evidence="3">
    <location>
        <begin position="376"/>
        <end position="513"/>
    </location>
</feature>
<proteinExistence type="predicted"/>
<name>A0ABW3YBZ0_9ACTN</name>
<feature type="compositionally biased region" description="Acidic residues" evidence="1">
    <location>
        <begin position="172"/>
        <end position="182"/>
    </location>
</feature>
<evidence type="ECO:0000256" key="1">
    <source>
        <dbReference type="SAM" id="MobiDB-lite"/>
    </source>
</evidence>
<feature type="compositionally biased region" description="Basic and acidic residues" evidence="1">
    <location>
        <begin position="114"/>
        <end position="127"/>
    </location>
</feature>
<keyword evidence="2" id="KW-1133">Transmembrane helix</keyword>
<dbReference type="Gene3D" id="2.80.10.50">
    <property type="match status" value="5"/>
</dbReference>
<keyword evidence="5" id="KW-1185">Reference proteome</keyword>
<protein>
    <submittedName>
        <fullName evidence="4">RICIN domain-containing protein</fullName>
    </submittedName>
</protein>
<keyword evidence="2" id="KW-0472">Membrane</keyword>
<dbReference type="CDD" id="cd23457">
    <property type="entry name" value="beta-trefoil_Ricin_SaAF-like"/>
    <property type="match status" value="1"/>
</dbReference>
<reference evidence="5" key="1">
    <citation type="journal article" date="2019" name="Int. J. Syst. Evol. Microbiol.">
        <title>The Global Catalogue of Microorganisms (GCM) 10K type strain sequencing project: providing services to taxonomists for standard genome sequencing and annotation.</title>
        <authorList>
            <consortium name="The Broad Institute Genomics Platform"/>
            <consortium name="The Broad Institute Genome Sequencing Center for Infectious Disease"/>
            <person name="Wu L."/>
            <person name="Ma J."/>
        </authorList>
    </citation>
    <scope>NUCLEOTIDE SEQUENCE [LARGE SCALE GENOMIC DNA]</scope>
    <source>
        <strain evidence="5">JCM 31037</strain>
    </source>
</reference>
<organism evidence="4 5">
    <name type="scientific">Micromonospora sonneratiae</name>
    <dbReference type="NCBI Taxonomy" id="1184706"/>
    <lineage>
        <taxon>Bacteria</taxon>
        <taxon>Bacillati</taxon>
        <taxon>Actinomycetota</taxon>
        <taxon>Actinomycetes</taxon>
        <taxon>Micromonosporales</taxon>
        <taxon>Micromonosporaceae</taxon>
        <taxon>Micromonospora</taxon>
    </lineage>
</organism>
<accession>A0ABW3YBZ0</accession>
<dbReference type="RefSeq" id="WP_377568985.1">
    <property type="nucleotide sequence ID" value="NZ_JBHTMP010000009.1"/>
</dbReference>
<dbReference type="SUPFAM" id="SSF50370">
    <property type="entry name" value="Ricin B-like lectins"/>
    <property type="match status" value="2"/>
</dbReference>
<dbReference type="EMBL" id="JBHTMP010000009">
    <property type="protein sequence ID" value="MFD1321131.1"/>
    <property type="molecule type" value="Genomic_DNA"/>
</dbReference>
<dbReference type="Proteomes" id="UP001597260">
    <property type="component" value="Unassembled WGS sequence"/>
</dbReference>
<dbReference type="CDD" id="cd00161">
    <property type="entry name" value="beta-trefoil_Ricin-like"/>
    <property type="match status" value="1"/>
</dbReference>
<feature type="domain" description="Ricin B lectin" evidence="3">
    <location>
        <begin position="241"/>
        <end position="374"/>
    </location>
</feature>
<dbReference type="InterPro" id="IPR000772">
    <property type="entry name" value="Ricin_B_lectin"/>
</dbReference>
<evidence type="ECO:0000259" key="3">
    <source>
        <dbReference type="SMART" id="SM00458"/>
    </source>
</evidence>
<feature type="region of interest" description="Disordered" evidence="1">
    <location>
        <begin position="106"/>
        <end position="235"/>
    </location>
</feature>
<dbReference type="Pfam" id="PF14200">
    <property type="entry name" value="RicinB_lectin_2"/>
    <property type="match status" value="3"/>
</dbReference>
<dbReference type="PROSITE" id="PS50231">
    <property type="entry name" value="RICIN_B_LECTIN"/>
    <property type="match status" value="1"/>
</dbReference>
<sequence length="515" mass="55161">MTDPSRGTPWPGESAESLRQSARAEQMPEPDRLRQTRTGWDMTFPPEFAPITRAALPTSAGSTRPGQPLEQPEPASTRAQRGAVVRRRAALVAVAGLVLAVAALVIAPVTGGGQRDDVRASSDREVQDSPDDAGLPLTDDEADDGDETGPGDGTGSEGGDGSGDQPGLGEDTAPDDEADAGDDTTPSPEPADRDRDRPGLVEDPPTTPAARKPTPETGGTRPAAPVASPTQTPAPQRLISYNVVNLSSGRCVGVTGDPRRKGADVTQQACTATASRWIIQPTRDGYFRLTNRVSGQVLDLGACRAANGANVQTWPWLANNCQQWKLIRTSDGYFRLMNRSSSKALDVAACGAAVGVDIQQWEWLNNRCQQFRLRPVGKIAILNVHTGKAVDVAACRTGLGATVQQWKWLGSKCQKWMFTHVNSGYYRIHPTSAPDKCLVIKGNAKADGGVAQQGACTGTNSQWRLEPRPQGGVRLVARHSGKSFDLNGCQGANGARLQQWRWLSNPCQRFYLRYA</sequence>
<evidence type="ECO:0000313" key="4">
    <source>
        <dbReference type="EMBL" id="MFD1321131.1"/>
    </source>
</evidence>
<gene>
    <name evidence="4" type="ORF">ACFQ4H_08525</name>
</gene>
<dbReference type="InterPro" id="IPR035992">
    <property type="entry name" value="Ricin_B-like_lectins"/>
</dbReference>
<feature type="compositionally biased region" description="Gly residues" evidence="1">
    <location>
        <begin position="150"/>
        <end position="166"/>
    </location>
</feature>